<proteinExistence type="predicted"/>
<reference evidence="2" key="1">
    <citation type="submission" date="2019-12" db="EMBL/GenBank/DDBJ databases">
        <title>Complete genome of Terracaulis silvestris 0127_4.</title>
        <authorList>
            <person name="Vieira S."/>
            <person name="Riedel T."/>
            <person name="Sproer C."/>
            <person name="Pascual J."/>
            <person name="Boedeker C."/>
            <person name="Overmann J."/>
        </authorList>
    </citation>
    <scope>NUCLEOTIDE SEQUENCE [LARGE SCALE GENOMIC DNA]</scope>
    <source>
        <strain evidence="2">0127_4</strain>
    </source>
</reference>
<gene>
    <name evidence="1" type="ORF">DSM104635_02853</name>
</gene>
<dbReference type="AlphaFoldDB" id="A0A6I6MT99"/>
<dbReference type="Proteomes" id="UP000431269">
    <property type="component" value="Chromosome"/>
</dbReference>
<protein>
    <submittedName>
        <fullName evidence="1">Uncharacterized protein</fullName>
    </submittedName>
</protein>
<dbReference type="RefSeq" id="WP_158766815.1">
    <property type="nucleotide sequence ID" value="NZ_CP047045.1"/>
</dbReference>
<sequence>MALIKISGIGKAVVTNNTSVGYPTLLEATDVQELHADRNISVGLEALRELRNGRGFLSDTSDTELVALVRALDGKAEDDRTAILKATPLWERWLQNGGNAASIAALLTQLALLIP</sequence>
<evidence type="ECO:0000313" key="1">
    <source>
        <dbReference type="EMBL" id="QGZ95997.1"/>
    </source>
</evidence>
<organism evidence="1 2">
    <name type="scientific">Terricaulis silvestris</name>
    <dbReference type="NCBI Taxonomy" id="2686094"/>
    <lineage>
        <taxon>Bacteria</taxon>
        <taxon>Pseudomonadati</taxon>
        <taxon>Pseudomonadota</taxon>
        <taxon>Alphaproteobacteria</taxon>
        <taxon>Caulobacterales</taxon>
        <taxon>Caulobacteraceae</taxon>
        <taxon>Terricaulis</taxon>
    </lineage>
</organism>
<dbReference type="EMBL" id="CP047045">
    <property type="protein sequence ID" value="QGZ95997.1"/>
    <property type="molecule type" value="Genomic_DNA"/>
</dbReference>
<name>A0A6I6MT99_9CAUL</name>
<accession>A0A6I6MT99</accession>
<keyword evidence="2" id="KW-1185">Reference proteome</keyword>
<evidence type="ECO:0000313" key="2">
    <source>
        <dbReference type="Proteomes" id="UP000431269"/>
    </source>
</evidence>
<dbReference type="KEGG" id="tsv:DSM104635_02853"/>